<organism evidence="3 4">
    <name type="scientific">Actinomadura sediminis</name>
    <dbReference type="NCBI Taxonomy" id="1038904"/>
    <lineage>
        <taxon>Bacteria</taxon>
        <taxon>Bacillati</taxon>
        <taxon>Actinomycetota</taxon>
        <taxon>Actinomycetes</taxon>
        <taxon>Streptosporangiales</taxon>
        <taxon>Thermomonosporaceae</taxon>
        <taxon>Actinomadura</taxon>
    </lineage>
</organism>
<dbReference type="Pfam" id="PF11239">
    <property type="entry name" value="DUF3040"/>
    <property type="match status" value="1"/>
</dbReference>
<evidence type="ECO:0000256" key="1">
    <source>
        <dbReference type="SAM" id="MobiDB-lite"/>
    </source>
</evidence>
<gene>
    <name evidence="3" type="ORF">ACFQ11_17215</name>
</gene>
<feature type="region of interest" description="Disordered" evidence="1">
    <location>
        <begin position="78"/>
        <end position="110"/>
    </location>
</feature>
<keyword evidence="4" id="KW-1185">Reference proteome</keyword>
<sequence length="110" mass="11594">MRLSRREQVLLRRIDTRLEREDPLLAHRLTTFTPPGDPPVAWRPPRAAVVIVAVAVAVAVFLMAWVVLSIDPPCRGAGALRSGAASAVPPDARPAGEPPTPAASGSSPTC</sequence>
<feature type="transmembrane region" description="Helical" evidence="2">
    <location>
        <begin position="47"/>
        <end position="68"/>
    </location>
</feature>
<feature type="compositionally biased region" description="Low complexity" evidence="1">
    <location>
        <begin position="78"/>
        <end position="87"/>
    </location>
</feature>
<evidence type="ECO:0000256" key="2">
    <source>
        <dbReference type="SAM" id="Phobius"/>
    </source>
</evidence>
<dbReference type="RefSeq" id="WP_378299639.1">
    <property type="nucleotide sequence ID" value="NZ_JBHTJA010000031.1"/>
</dbReference>
<evidence type="ECO:0000313" key="4">
    <source>
        <dbReference type="Proteomes" id="UP001596972"/>
    </source>
</evidence>
<dbReference type="Proteomes" id="UP001596972">
    <property type="component" value="Unassembled WGS sequence"/>
</dbReference>
<name>A0ABW3ETA9_9ACTN</name>
<accession>A0ABW3ETA9</accession>
<keyword evidence="2" id="KW-0812">Transmembrane</keyword>
<reference evidence="4" key="1">
    <citation type="journal article" date="2019" name="Int. J. Syst. Evol. Microbiol.">
        <title>The Global Catalogue of Microorganisms (GCM) 10K type strain sequencing project: providing services to taxonomists for standard genome sequencing and annotation.</title>
        <authorList>
            <consortium name="The Broad Institute Genomics Platform"/>
            <consortium name="The Broad Institute Genome Sequencing Center for Infectious Disease"/>
            <person name="Wu L."/>
            <person name="Ma J."/>
        </authorList>
    </citation>
    <scope>NUCLEOTIDE SEQUENCE [LARGE SCALE GENOMIC DNA]</scope>
    <source>
        <strain evidence="4">JCM 31202</strain>
    </source>
</reference>
<dbReference type="EMBL" id="JBHTJA010000031">
    <property type="protein sequence ID" value="MFD0902143.1"/>
    <property type="molecule type" value="Genomic_DNA"/>
</dbReference>
<comment type="caution">
    <text evidence="3">The sequence shown here is derived from an EMBL/GenBank/DDBJ whole genome shotgun (WGS) entry which is preliminary data.</text>
</comment>
<proteinExistence type="predicted"/>
<dbReference type="InterPro" id="IPR021401">
    <property type="entry name" value="DUF3040"/>
</dbReference>
<evidence type="ECO:0000313" key="3">
    <source>
        <dbReference type="EMBL" id="MFD0902143.1"/>
    </source>
</evidence>
<keyword evidence="2" id="KW-1133">Transmembrane helix</keyword>
<protein>
    <submittedName>
        <fullName evidence="3">DUF3040 domain-containing protein</fullName>
    </submittedName>
</protein>
<keyword evidence="2" id="KW-0472">Membrane</keyword>